<sequence>MMKFDKLDAYFEQKESQQSSFDALVEREQKVQEELVALKHKYETLFTESLKTGVDKSKELDSLSVKIEETDRSYKNRQKERSVYTTLVPHKITAESLKADFMQFKKEFEKAEVQPKLDAILEVKKQFTRAVFDYIAVLDAYQAEKNAVEAEIGRDWAFDILGSVGPQTTAEVERYFITPDAIRQIERGHLPAGVTEDDIRGTK</sequence>
<accession>A0A0V8J8S0</accession>
<reference evidence="1 2" key="1">
    <citation type="journal article" date="2014" name="Antonie Van Leeuwenhoek">
        <title>Fictibacillus enclensis sp. nov., isolated from marine sediment.</title>
        <authorList>
            <person name="Dastager S.G."/>
            <person name="Mawlankar R."/>
            <person name="Srinivasan K."/>
            <person name="Tang S.K."/>
            <person name="Lee J.C."/>
            <person name="Ramana V.V."/>
            <person name="Shouche Y.S."/>
        </authorList>
    </citation>
    <scope>NUCLEOTIDE SEQUENCE [LARGE SCALE GENOMIC DNA]</scope>
    <source>
        <strain evidence="1 2">NIO-1003</strain>
    </source>
</reference>
<dbReference type="RefSeq" id="WP_061972259.1">
    <property type="nucleotide sequence ID" value="NZ_FMAV01000002.1"/>
</dbReference>
<dbReference type="OrthoDB" id="10010629at2"/>
<proteinExistence type="predicted"/>
<evidence type="ECO:0000313" key="1">
    <source>
        <dbReference type="EMBL" id="KSU83421.1"/>
    </source>
</evidence>
<dbReference type="EMBL" id="LNQN01000002">
    <property type="protein sequence ID" value="KSU83421.1"/>
    <property type="molecule type" value="Genomic_DNA"/>
</dbReference>
<protein>
    <submittedName>
        <fullName evidence="1">Uncharacterized protein</fullName>
    </submittedName>
</protein>
<gene>
    <name evidence="1" type="ORF">AS030_12715</name>
</gene>
<comment type="caution">
    <text evidence="1">The sequence shown here is derived from an EMBL/GenBank/DDBJ whole genome shotgun (WGS) entry which is preliminary data.</text>
</comment>
<name>A0A0V8J8S0_9BACL</name>
<organism evidence="1 2">
    <name type="scientific">Fictibacillus enclensis</name>
    <dbReference type="NCBI Taxonomy" id="1017270"/>
    <lineage>
        <taxon>Bacteria</taxon>
        <taxon>Bacillati</taxon>
        <taxon>Bacillota</taxon>
        <taxon>Bacilli</taxon>
        <taxon>Bacillales</taxon>
        <taxon>Fictibacillaceae</taxon>
        <taxon>Fictibacillus</taxon>
    </lineage>
</organism>
<dbReference type="Proteomes" id="UP000054099">
    <property type="component" value="Unassembled WGS sequence"/>
</dbReference>
<keyword evidence="2" id="KW-1185">Reference proteome</keyword>
<evidence type="ECO:0000313" key="2">
    <source>
        <dbReference type="Proteomes" id="UP000054099"/>
    </source>
</evidence>
<dbReference type="AlphaFoldDB" id="A0A0V8J8S0"/>